<keyword evidence="18" id="KW-0325">Glycoprotein</keyword>
<organism evidence="29">
    <name type="scientific">Thelazia callipaeda</name>
    <name type="common">Oriental eyeworm</name>
    <name type="synonym">Parasitic nematode</name>
    <dbReference type="NCBI Taxonomy" id="103827"/>
    <lineage>
        <taxon>Eukaryota</taxon>
        <taxon>Metazoa</taxon>
        <taxon>Ecdysozoa</taxon>
        <taxon>Nematoda</taxon>
        <taxon>Chromadorea</taxon>
        <taxon>Rhabditida</taxon>
        <taxon>Spirurina</taxon>
        <taxon>Spiruromorpha</taxon>
        <taxon>Thelazioidea</taxon>
        <taxon>Thelaziidae</taxon>
        <taxon>Thelazia</taxon>
    </lineage>
</organism>
<dbReference type="Pfam" id="PF07684">
    <property type="entry name" value="NODP"/>
    <property type="match status" value="1"/>
</dbReference>
<dbReference type="Gene3D" id="4.10.470.20">
    <property type="match status" value="2"/>
</dbReference>
<dbReference type="InterPro" id="IPR001881">
    <property type="entry name" value="EGF-like_Ca-bd_dom"/>
</dbReference>
<dbReference type="PROSITE" id="PS01186">
    <property type="entry name" value="EGF_2"/>
    <property type="match status" value="2"/>
</dbReference>
<dbReference type="PANTHER" id="PTHR45836">
    <property type="entry name" value="SLIT HOMOLOG"/>
    <property type="match status" value="1"/>
</dbReference>
<dbReference type="PANTHER" id="PTHR45836:SF13">
    <property type="entry name" value="PROTEIN CRUMBS"/>
    <property type="match status" value="1"/>
</dbReference>
<feature type="disulfide bond" evidence="21">
    <location>
        <begin position="153"/>
        <end position="162"/>
    </location>
</feature>
<feature type="signal peptide" evidence="24">
    <location>
        <begin position="1"/>
        <end position="27"/>
    </location>
</feature>
<dbReference type="InterPro" id="IPR049883">
    <property type="entry name" value="NOTCH1_EGF-like"/>
</dbReference>
<dbReference type="PRINTS" id="PR01452">
    <property type="entry name" value="LNOTCHREPEAT"/>
</dbReference>
<keyword evidence="14 23" id="KW-0472">Membrane</keyword>
<dbReference type="OrthoDB" id="430340at2759"/>
<dbReference type="PROSITE" id="PS50026">
    <property type="entry name" value="EGF_3"/>
    <property type="match status" value="5"/>
</dbReference>
<keyword evidence="9" id="KW-0221">Differentiation</keyword>
<dbReference type="GO" id="GO:0009986">
    <property type="term" value="C:cell surface"/>
    <property type="evidence" value="ECO:0007669"/>
    <property type="project" value="TreeGrafter"/>
</dbReference>
<dbReference type="PROSITE" id="PS50258">
    <property type="entry name" value="LNR"/>
    <property type="match status" value="1"/>
</dbReference>
<dbReference type="AlphaFoldDB" id="A0A0N5CJT3"/>
<proteinExistence type="predicted"/>
<name>A0A0N5CJT3_THECL</name>
<keyword evidence="4" id="KW-1003">Cell membrane</keyword>
<dbReference type="Gene3D" id="3.30.70.3310">
    <property type="match status" value="1"/>
</dbReference>
<dbReference type="GO" id="GO:0005886">
    <property type="term" value="C:plasma membrane"/>
    <property type="evidence" value="ECO:0007669"/>
    <property type="project" value="UniProtKB-SubCell"/>
</dbReference>
<sequence>MYSFKYCQGILLNLLVEINFGLHFTLAVRSNCDETNENYCENGGTCVSIDDGDYECICLNGYVGKNCSQNTNDCLENLCAAGSTCIDGMSKYTCVCPPGKMEKIYCTVRIKHWSLLFISGLFCHLDDPCIDQPCRSGAECVADTANGDFSCNCMKGTKGQDCATDINECEESDNLCFNGGICVNTFGSWYCDCPLGYSDPYCMTHSSKCEPNPCLNGASCLDYASYYECICQDGYYGKNCEKNCPTGVKGRVCKQHRISLNNNYLEELFEEQICTLQNCSAKAGNAICDSECNYPKCHYDGYDCSAHVEPFRHCPLPRFCARVFKDNKCDPVCNSMECLWDGFDCDTKSSLCVSEEYCSIRFNDGYCDRECFSPECYYDGFDCTQQIEYNRLEGNLILTILIKPEEFSKRASVLQFTLSLSLQARVTIAVDEENQQRLYLSKIESKGSTLYGTRLYLNVDTKQCQSKEHCESKITDMEKVTNFIGALSSKKMFHRIDAPIYAAETDPKFKSKSWRKWILYILSALVSQIFMAFVLLSLHKNFKKNATKKKQRTVHVTGTWYPPTLDTYCSQNLFTPKLQINSNGISETEKNQQTENFIEISVKSLEPEAPSERRWTTLHDQAMDYFPITFPVNKSLLSIKTTEGRTAMMLTALNQMKSEEVSCSDVENLFLSGALIDEEDDYGQTALILAIKAGRAEVVKCLLRLGAHVTDVDDYNRTTLHHAASINASDILRLLLEAQEIEVYFVDAIDDSDCSPLMTIAKLGYRNPEAAALLIDAGADINCAGNHINGEKYIGRTALHYAAMQSNQELARYLVERGANLNIQDQMGQTPLFLAASQGHVEIVHLLVMAGARRCIPDNMDQTPEAIAAHKEYKEVVDYFVSLRALKNDSSSSSHQTSNSTTPEDPEKVGDF</sequence>
<evidence type="ECO:0000259" key="25">
    <source>
        <dbReference type="PROSITE" id="PS50026"/>
    </source>
</evidence>
<dbReference type="WBParaSite" id="TCLT_0000030101-mRNA-1">
    <property type="protein sequence ID" value="TCLT_0000030101-mRNA-1"/>
    <property type="gene ID" value="TCLT_0000030101"/>
</dbReference>
<evidence type="ECO:0000256" key="10">
    <source>
        <dbReference type="ARBA" id="ARBA00022976"/>
    </source>
</evidence>
<dbReference type="InterPro" id="IPR018097">
    <property type="entry name" value="EGF_Ca-bd_CS"/>
</dbReference>
<dbReference type="SMART" id="SM00179">
    <property type="entry name" value="EGF_CA"/>
    <property type="match status" value="5"/>
</dbReference>
<dbReference type="SMART" id="SM00004">
    <property type="entry name" value="NL"/>
    <property type="match status" value="3"/>
</dbReference>
<evidence type="ECO:0000256" key="9">
    <source>
        <dbReference type="ARBA" id="ARBA00022782"/>
    </source>
</evidence>
<dbReference type="SUPFAM" id="SSF48403">
    <property type="entry name" value="Ankyrin repeat"/>
    <property type="match status" value="1"/>
</dbReference>
<dbReference type="STRING" id="103827.A0A0N5CJT3"/>
<dbReference type="Pfam" id="PF00066">
    <property type="entry name" value="Notch"/>
    <property type="match status" value="3"/>
</dbReference>
<dbReference type="PRINTS" id="PR01983">
    <property type="entry name" value="NOTCH"/>
</dbReference>
<keyword evidence="19" id="KW-0539">Nucleus</keyword>
<evidence type="ECO:0000256" key="16">
    <source>
        <dbReference type="ARBA" id="ARBA00023159"/>
    </source>
</evidence>
<feature type="disulfide bond" evidence="21">
    <location>
        <begin position="193"/>
        <end position="202"/>
    </location>
</feature>
<evidence type="ECO:0000256" key="8">
    <source>
        <dbReference type="ARBA" id="ARBA00022737"/>
    </source>
</evidence>
<evidence type="ECO:0000256" key="14">
    <source>
        <dbReference type="ARBA" id="ARBA00023136"/>
    </source>
</evidence>
<dbReference type="Gene3D" id="1.25.40.20">
    <property type="entry name" value="Ankyrin repeat-containing domain"/>
    <property type="match status" value="1"/>
</dbReference>
<evidence type="ECO:0000256" key="23">
    <source>
        <dbReference type="SAM" id="Phobius"/>
    </source>
</evidence>
<keyword evidence="13 20" id="KW-0040">ANK repeat</keyword>
<keyword evidence="6 23" id="KW-0812">Transmembrane</keyword>
<evidence type="ECO:0000256" key="12">
    <source>
        <dbReference type="ARBA" id="ARBA00023015"/>
    </source>
</evidence>
<keyword evidence="10" id="KW-0914">Notch signaling pathway</keyword>
<feature type="domain" description="EGF-like" evidence="25">
    <location>
        <begin position="28"/>
        <end position="68"/>
    </location>
</feature>
<dbReference type="SMART" id="SM00248">
    <property type="entry name" value="ANK"/>
    <property type="match status" value="6"/>
</dbReference>
<reference evidence="29" key="1">
    <citation type="submission" date="2017-02" db="UniProtKB">
        <authorList>
            <consortium name="WormBaseParasite"/>
        </authorList>
    </citation>
    <scope>IDENTIFICATION</scope>
</reference>
<dbReference type="PROSITE" id="PS50088">
    <property type="entry name" value="ANK_REPEAT"/>
    <property type="match status" value="3"/>
</dbReference>
<keyword evidence="28" id="KW-1185">Reference proteome</keyword>
<comment type="subcellular location">
    <subcellularLocation>
        <location evidence="2">Cell membrane</location>
        <topology evidence="2">Single-pass type I membrane protein</topology>
    </subcellularLocation>
    <subcellularLocation>
        <location evidence="1">Nucleus</location>
    </subcellularLocation>
</comment>
<dbReference type="GO" id="GO:0007411">
    <property type="term" value="P:axon guidance"/>
    <property type="evidence" value="ECO:0007669"/>
    <property type="project" value="TreeGrafter"/>
</dbReference>
<evidence type="ECO:0000256" key="15">
    <source>
        <dbReference type="ARBA" id="ARBA00023157"/>
    </source>
</evidence>
<evidence type="ECO:0000256" key="2">
    <source>
        <dbReference type="ARBA" id="ARBA00004251"/>
    </source>
</evidence>
<dbReference type="GO" id="GO:0061629">
    <property type="term" value="F:RNA polymerase II-specific DNA-binding transcription factor binding"/>
    <property type="evidence" value="ECO:0007669"/>
    <property type="project" value="UniProtKB-ARBA"/>
</dbReference>
<dbReference type="FunFam" id="3.30.300.320:FF:000001">
    <property type="entry name" value="Neurogenic locus notch 1"/>
    <property type="match status" value="1"/>
</dbReference>
<evidence type="ECO:0000256" key="11">
    <source>
        <dbReference type="ARBA" id="ARBA00022989"/>
    </source>
</evidence>
<keyword evidence="3" id="KW-0217">Developmental protein</keyword>
<dbReference type="OMA" id="CDSECNY"/>
<dbReference type="EMBL" id="UYYF01000019">
    <property type="protein sequence ID" value="VDM95221.1"/>
    <property type="molecule type" value="Genomic_DNA"/>
</dbReference>
<keyword evidence="5 21" id="KW-0245">EGF-like domain</keyword>
<dbReference type="Pfam" id="PF00008">
    <property type="entry name" value="EGF"/>
    <property type="match status" value="2"/>
</dbReference>
<dbReference type="GO" id="GO:0090575">
    <property type="term" value="C:RNA polymerase II transcription regulator complex"/>
    <property type="evidence" value="ECO:0007669"/>
    <property type="project" value="UniProtKB-ARBA"/>
</dbReference>
<dbReference type="PROSITE" id="PS00022">
    <property type="entry name" value="EGF_1"/>
    <property type="match status" value="3"/>
</dbReference>
<dbReference type="PROSITE" id="PS50297">
    <property type="entry name" value="ANK_REP_REGION"/>
    <property type="match status" value="3"/>
</dbReference>
<evidence type="ECO:0000313" key="28">
    <source>
        <dbReference type="Proteomes" id="UP000276776"/>
    </source>
</evidence>
<keyword evidence="8" id="KW-0677">Repeat</keyword>
<comment type="caution">
    <text evidence="21">Lacks conserved residue(s) required for the propagation of feature annotation.</text>
</comment>
<dbReference type="Pfam" id="PF07645">
    <property type="entry name" value="EGF_CA"/>
    <property type="match status" value="1"/>
</dbReference>
<dbReference type="GO" id="GO:0043235">
    <property type="term" value="C:receptor complex"/>
    <property type="evidence" value="ECO:0007669"/>
    <property type="project" value="TreeGrafter"/>
</dbReference>
<evidence type="ECO:0000256" key="17">
    <source>
        <dbReference type="ARBA" id="ARBA00023163"/>
    </source>
</evidence>
<dbReference type="InterPro" id="IPR002110">
    <property type="entry name" value="Ankyrin_rpt"/>
</dbReference>
<dbReference type="GO" id="GO:0040024">
    <property type="term" value="P:dauer larval development"/>
    <property type="evidence" value="ECO:0007669"/>
    <property type="project" value="UniProtKB-ARBA"/>
</dbReference>
<keyword evidence="11 23" id="KW-1133">Transmembrane helix</keyword>
<evidence type="ECO:0000256" key="13">
    <source>
        <dbReference type="ARBA" id="ARBA00023043"/>
    </source>
</evidence>
<evidence type="ECO:0000313" key="27">
    <source>
        <dbReference type="EMBL" id="VDM95221.1"/>
    </source>
</evidence>
<feature type="disulfide bond" evidence="21">
    <location>
        <begin position="134"/>
        <end position="151"/>
    </location>
</feature>
<dbReference type="GO" id="GO:0005509">
    <property type="term" value="F:calcium ion binding"/>
    <property type="evidence" value="ECO:0007669"/>
    <property type="project" value="InterPro"/>
</dbReference>
<feature type="domain" description="EGF-like" evidence="25">
    <location>
        <begin position="165"/>
        <end position="203"/>
    </location>
</feature>
<dbReference type="InterPro" id="IPR035993">
    <property type="entry name" value="Notch-like_dom_sf"/>
</dbReference>
<dbReference type="InterPro" id="IPR036770">
    <property type="entry name" value="Ankyrin_rpt-contain_sf"/>
</dbReference>
<evidence type="ECO:0000256" key="3">
    <source>
        <dbReference type="ARBA" id="ARBA00022473"/>
    </source>
</evidence>
<evidence type="ECO:0000256" key="6">
    <source>
        <dbReference type="ARBA" id="ARBA00022692"/>
    </source>
</evidence>
<feature type="domain" description="LNR" evidence="26">
    <location>
        <begin position="314"/>
        <end position="352"/>
    </location>
</feature>
<evidence type="ECO:0000313" key="29">
    <source>
        <dbReference type="WBParaSite" id="TCLT_0000030101-mRNA-1"/>
    </source>
</evidence>
<keyword evidence="17" id="KW-0804">Transcription</keyword>
<evidence type="ECO:0000256" key="5">
    <source>
        <dbReference type="ARBA" id="ARBA00022536"/>
    </source>
</evidence>
<dbReference type="Gene3D" id="2.10.25.10">
    <property type="entry name" value="Laminin"/>
    <property type="match status" value="5"/>
</dbReference>
<evidence type="ECO:0000256" key="22">
    <source>
        <dbReference type="SAM" id="MobiDB-lite"/>
    </source>
</evidence>
<feature type="domain" description="EGF-like" evidence="25">
    <location>
        <begin position="205"/>
        <end position="241"/>
    </location>
</feature>
<feature type="compositionally biased region" description="Low complexity" evidence="22">
    <location>
        <begin position="890"/>
        <end position="902"/>
    </location>
</feature>
<feature type="repeat" description="ANK" evidence="20">
    <location>
        <begin position="827"/>
        <end position="859"/>
    </location>
</feature>
<dbReference type="GO" id="GO:0001708">
    <property type="term" value="P:cell fate specification"/>
    <property type="evidence" value="ECO:0007669"/>
    <property type="project" value="UniProtKB-ARBA"/>
</dbReference>
<dbReference type="CDD" id="cd00054">
    <property type="entry name" value="EGF_CA"/>
    <property type="match status" value="4"/>
</dbReference>
<dbReference type="PROSITE" id="PS01187">
    <property type="entry name" value="EGF_CA"/>
    <property type="match status" value="1"/>
</dbReference>
<evidence type="ECO:0000256" key="18">
    <source>
        <dbReference type="ARBA" id="ARBA00023180"/>
    </source>
</evidence>
<evidence type="ECO:0000256" key="4">
    <source>
        <dbReference type="ARBA" id="ARBA00022475"/>
    </source>
</evidence>
<dbReference type="SMART" id="SM00181">
    <property type="entry name" value="EGF"/>
    <property type="match status" value="5"/>
</dbReference>
<evidence type="ECO:0000256" key="19">
    <source>
        <dbReference type="ARBA" id="ARBA00023242"/>
    </source>
</evidence>
<dbReference type="InterPro" id="IPR000800">
    <property type="entry name" value="Notch_dom"/>
</dbReference>
<reference evidence="27 28" key="2">
    <citation type="submission" date="2018-11" db="EMBL/GenBank/DDBJ databases">
        <authorList>
            <consortium name="Pathogen Informatics"/>
        </authorList>
    </citation>
    <scope>NUCLEOTIDE SEQUENCE [LARGE SCALE GENOMIC DNA]</scope>
</reference>
<dbReference type="InterPro" id="IPR051355">
    <property type="entry name" value="Notch/Slit_guidance"/>
</dbReference>
<protein>
    <submittedName>
        <fullName evidence="29">Notch</fullName>
    </submittedName>
</protein>
<evidence type="ECO:0000259" key="26">
    <source>
        <dbReference type="PROSITE" id="PS50258"/>
    </source>
</evidence>
<keyword evidence="16" id="KW-0010">Activator</keyword>
<feature type="repeat" description="ANK" evidence="20">
    <location>
        <begin position="682"/>
        <end position="714"/>
    </location>
</feature>
<dbReference type="GO" id="GO:0007219">
    <property type="term" value="P:Notch signaling pathway"/>
    <property type="evidence" value="ECO:0007669"/>
    <property type="project" value="UniProtKB-KW"/>
</dbReference>
<evidence type="ECO:0000256" key="1">
    <source>
        <dbReference type="ARBA" id="ARBA00004123"/>
    </source>
</evidence>
<accession>A0A0N5CJT3</accession>
<feature type="disulfide bond" evidence="21">
    <location>
        <begin position="231"/>
        <end position="240"/>
    </location>
</feature>
<dbReference type="Pfam" id="PF13637">
    <property type="entry name" value="Ank_4"/>
    <property type="match status" value="1"/>
</dbReference>
<dbReference type="FunFam" id="2.10.25.10:FF:000066">
    <property type="entry name" value="FAT atypical cadherin 4"/>
    <property type="match status" value="1"/>
</dbReference>
<keyword evidence="15 21" id="KW-1015">Disulfide bond</keyword>
<feature type="repeat" description="ANK" evidence="20">
    <location>
        <begin position="794"/>
        <end position="826"/>
    </location>
</feature>
<feature type="domain" description="EGF-like" evidence="25">
    <location>
        <begin position="125"/>
        <end position="163"/>
    </location>
</feature>
<dbReference type="SUPFAM" id="SSF57196">
    <property type="entry name" value="EGF/Laminin"/>
    <property type="match status" value="5"/>
</dbReference>
<keyword evidence="7 24" id="KW-0732">Signal</keyword>
<dbReference type="Proteomes" id="UP000276776">
    <property type="component" value="Unassembled WGS sequence"/>
</dbReference>
<feature type="disulfide bond" evidence="21">
    <location>
        <begin position="58"/>
        <end position="67"/>
    </location>
</feature>
<dbReference type="Pfam" id="PF12796">
    <property type="entry name" value="Ank_2"/>
    <property type="match status" value="1"/>
</dbReference>
<keyword evidence="12" id="KW-0805">Transcription regulation</keyword>
<evidence type="ECO:0000256" key="21">
    <source>
        <dbReference type="PROSITE-ProRule" id="PRU00076"/>
    </source>
</evidence>
<dbReference type="InterPro" id="IPR013032">
    <property type="entry name" value="EGF-like_CS"/>
</dbReference>
<dbReference type="PROSITE" id="PS00010">
    <property type="entry name" value="ASX_HYDROXYL"/>
    <property type="match status" value="2"/>
</dbReference>
<gene>
    <name evidence="27" type="ORF">TCLT_LOCUS302</name>
</gene>
<dbReference type="InterPro" id="IPR000152">
    <property type="entry name" value="EGF-type_Asp/Asn_hydroxyl_site"/>
</dbReference>
<feature type="region of interest" description="Disordered" evidence="22">
    <location>
        <begin position="888"/>
        <end position="912"/>
    </location>
</feature>
<dbReference type="GO" id="GO:0022611">
    <property type="term" value="P:dormancy process"/>
    <property type="evidence" value="ECO:0007669"/>
    <property type="project" value="UniProtKB-ARBA"/>
</dbReference>
<feature type="transmembrane region" description="Helical" evidence="23">
    <location>
        <begin position="517"/>
        <end position="538"/>
    </location>
</feature>
<feature type="domain" description="EGF-like" evidence="25">
    <location>
        <begin position="70"/>
        <end position="107"/>
    </location>
</feature>
<evidence type="ECO:0000256" key="20">
    <source>
        <dbReference type="PROSITE-ProRule" id="PRU00023"/>
    </source>
</evidence>
<feature type="chain" id="PRO_5043126280" evidence="24">
    <location>
        <begin position="28"/>
        <end position="912"/>
    </location>
</feature>
<evidence type="ECO:0000256" key="24">
    <source>
        <dbReference type="SAM" id="SignalP"/>
    </source>
</evidence>
<evidence type="ECO:0000256" key="7">
    <source>
        <dbReference type="ARBA" id="ARBA00022729"/>
    </source>
</evidence>
<dbReference type="SUPFAM" id="SSF90193">
    <property type="entry name" value="Notch domain"/>
    <property type="match status" value="3"/>
</dbReference>
<dbReference type="Pfam" id="PF12661">
    <property type="entry name" value="hEGF"/>
    <property type="match status" value="1"/>
</dbReference>
<dbReference type="InterPro" id="IPR011656">
    <property type="entry name" value="Notch_NODP_dom"/>
</dbReference>
<dbReference type="InterPro" id="IPR000742">
    <property type="entry name" value="EGF"/>
</dbReference>